<protein>
    <submittedName>
        <fullName evidence="1">Uncharacterized protein</fullName>
    </submittedName>
</protein>
<evidence type="ECO:0000313" key="2">
    <source>
        <dbReference type="Proteomes" id="UP001374584"/>
    </source>
</evidence>
<dbReference type="Proteomes" id="UP001374584">
    <property type="component" value="Unassembled WGS sequence"/>
</dbReference>
<proteinExistence type="predicted"/>
<keyword evidence="2" id="KW-1185">Reference proteome</keyword>
<gene>
    <name evidence="1" type="ORF">VNO80_30276</name>
</gene>
<dbReference type="EMBL" id="JAYMYR010000011">
    <property type="protein sequence ID" value="KAK7333502.1"/>
    <property type="molecule type" value="Genomic_DNA"/>
</dbReference>
<organism evidence="1 2">
    <name type="scientific">Phaseolus coccineus</name>
    <name type="common">Scarlet runner bean</name>
    <name type="synonym">Phaseolus multiflorus</name>
    <dbReference type="NCBI Taxonomy" id="3886"/>
    <lineage>
        <taxon>Eukaryota</taxon>
        <taxon>Viridiplantae</taxon>
        <taxon>Streptophyta</taxon>
        <taxon>Embryophyta</taxon>
        <taxon>Tracheophyta</taxon>
        <taxon>Spermatophyta</taxon>
        <taxon>Magnoliopsida</taxon>
        <taxon>eudicotyledons</taxon>
        <taxon>Gunneridae</taxon>
        <taxon>Pentapetalae</taxon>
        <taxon>rosids</taxon>
        <taxon>fabids</taxon>
        <taxon>Fabales</taxon>
        <taxon>Fabaceae</taxon>
        <taxon>Papilionoideae</taxon>
        <taxon>50 kb inversion clade</taxon>
        <taxon>NPAAA clade</taxon>
        <taxon>indigoferoid/millettioid clade</taxon>
        <taxon>Phaseoleae</taxon>
        <taxon>Phaseolus</taxon>
    </lineage>
</organism>
<sequence length="131" mass="13288">MVTKTNYDESNISTTKGIYDNGSGSDGSVGLITITFGGDGSVGPITIILSSSGKSEGVGLIIIVLDGGGRGGGVRLIIIALGDGGRGGGEDCEVITIPPDFLKFISVEVGSSLSLHYDLHVFVKCPTTVAK</sequence>
<comment type="caution">
    <text evidence="1">The sequence shown here is derived from an EMBL/GenBank/DDBJ whole genome shotgun (WGS) entry which is preliminary data.</text>
</comment>
<reference evidence="1 2" key="1">
    <citation type="submission" date="2024-01" db="EMBL/GenBank/DDBJ databases">
        <title>The genomes of 5 underutilized Papilionoideae crops provide insights into root nodulation and disease resistanc.</title>
        <authorList>
            <person name="Jiang F."/>
        </authorList>
    </citation>
    <scope>NUCLEOTIDE SEQUENCE [LARGE SCALE GENOMIC DNA]</scope>
    <source>
        <strain evidence="1">JINMINGXINNONG_FW02</strain>
        <tissue evidence="1">Leaves</tissue>
    </source>
</reference>
<accession>A0AAN9LFR5</accession>
<name>A0AAN9LFR5_PHACN</name>
<evidence type="ECO:0000313" key="1">
    <source>
        <dbReference type="EMBL" id="KAK7333502.1"/>
    </source>
</evidence>
<dbReference type="AlphaFoldDB" id="A0AAN9LFR5"/>